<accession>A0A918TBC6</accession>
<dbReference type="Pfam" id="PF14335">
    <property type="entry name" value="DUF4391"/>
    <property type="match status" value="1"/>
</dbReference>
<dbReference type="EMBL" id="BMXI01000001">
    <property type="protein sequence ID" value="GHC41215.1"/>
    <property type="molecule type" value="Genomic_DNA"/>
</dbReference>
<dbReference type="AlphaFoldDB" id="A0A918TBC6"/>
<dbReference type="Proteomes" id="UP000644507">
    <property type="component" value="Unassembled WGS sequence"/>
</dbReference>
<reference evidence="1" key="2">
    <citation type="submission" date="2020-09" db="EMBL/GenBank/DDBJ databases">
        <authorList>
            <person name="Sun Q."/>
            <person name="Kim S."/>
        </authorList>
    </citation>
    <scope>NUCLEOTIDE SEQUENCE</scope>
    <source>
        <strain evidence="1">KCTC 12988</strain>
    </source>
</reference>
<evidence type="ECO:0000313" key="1">
    <source>
        <dbReference type="EMBL" id="GHC41215.1"/>
    </source>
</evidence>
<reference evidence="1" key="1">
    <citation type="journal article" date="2014" name="Int. J. Syst. Evol. Microbiol.">
        <title>Complete genome sequence of Corynebacterium casei LMG S-19264T (=DSM 44701T), isolated from a smear-ripened cheese.</title>
        <authorList>
            <consortium name="US DOE Joint Genome Institute (JGI-PGF)"/>
            <person name="Walter F."/>
            <person name="Albersmeier A."/>
            <person name="Kalinowski J."/>
            <person name="Ruckert C."/>
        </authorList>
    </citation>
    <scope>NUCLEOTIDE SEQUENCE</scope>
    <source>
        <strain evidence="1">KCTC 12988</strain>
    </source>
</reference>
<keyword evidence="2" id="KW-1185">Reference proteome</keyword>
<sequence length="218" mass="24688">MFICPPASLLNRKIAKAKFLANSHPSTRIRELLTSQVQDIIWHAKLSPESINLPATPAVAEIEVFHLALKGKDVHPDLLDFLDKSIPHPIIFRLKNIEGHLAYSAAYKRPSESELFGHVLGSRFSTPFTPQSSSPLVLPTALDLEKLYLILFEQLLPLSARSNEPLEALILRNKQHQLLSRQIQALQNKANREKQFNRRVALNQELNLLKDQLDTLQS</sequence>
<organism evidence="1 2">
    <name type="scientific">Roseibacillus persicicus</name>
    <dbReference type="NCBI Taxonomy" id="454148"/>
    <lineage>
        <taxon>Bacteria</taxon>
        <taxon>Pseudomonadati</taxon>
        <taxon>Verrucomicrobiota</taxon>
        <taxon>Verrucomicrobiia</taxon>
        <taxon>Verrucomicrobiales</taxon>
        <taxon>Verrucomicrobiaceae</taxon>
        <taxon>Roseibacillus</taxon>
    </lineage>
</organism>
<dbReference type="RefSeq" id="WP_189566555.1">
    <property type="nucleotide sequence ID" value="NZ_BMXI01000001.1"/>
</dbReference>
<protein>
    <recommendedName>
        <fullName evidence="3">Methyl-accepting chemotaxis protein</fullName>
    </recommendedName>
</protein>
<gene>
    <name evidence="1" type="ORF">GCM10007100_02360</name>
</gene>
<comment type="caution">
    <text evidence="1">The sequence shown here is derived from an EMBL/GenBank/DDBJ whole genome shotgun (WGS) entry which is preliminary data.</text>
</comment>
<dbReference type="InterPro" id="IPR025503">
    <property type="entry name" value="DUF4391"/>
</dbReference>
<evidence type="ECO:0008006" key="3">
    <source>
        <dbReference type="Google" id="ProtNLM"/>
    </source>
</evidence>
<evidence type="ECO:0000313" key="2">
    <source>
        <dbReference type="Proteomes" id="UP000644507"/>
    </source>
</evidence>
<name>A0A918TBC6_9BACT</name>
<proteinExistence type="predicted"/>